<keyword evidence="3" id="KW-1185">Reference proteome</keyword>
<comment type="caution">
    <text evidence="2">The sequence shown here is derived from an EMBL/GenBank/DDBJ whole genome shotgun (WGS) entry which is preliminary data.</text>
</comment>
<dbReference type="AlphaFoldDB" id="A0A812IXQ3"/>
<dbReference type="OrthoDB" id="417154at2759"/>
<dbReference type="Proteomes" id="UP000601435">
    <property type="component" value="Unassembled WGS sequence"/>
</dbReference>
<gene>
    <name evidence="2" type="ORF">SNEC2469_LOCUS1216</name>
</gene>
<protein>
    <submittedName>
        <fullName evidence="2">Uncharacterized protein</fullName>
    </submittedName>
</protein>
<evidence type="ECO:0000256" key="1">
    <source>
        <dbReference type="SAM" id="SignalP"/>
    </source>
</evidence>
<keyword evidence="1" id="KW-0732">Signal</keyword>
<feature type="chain" id="PRO_5032345855" evidence="1">
    <location>
        <begin position="22"/>
        <end position="232"/>
    </location>
</feature>
<evidence type="ECO:0000313" key="3">
    <source>
        <dbReference type="Proteomes" id="UP000601435"/>
    </source>
</evidence>
<dbReference type="EMBL" id="CAJNJA010005551">
    <property type="protein sequence ID" value="CAE7192573.1"/>
    <property type="molecule type" value="Genomic_DNA"/>
</dbReference>
<accession>A0A812IXQ3</accession>
<feature type="signal peptide" evidence="1">
    <location>
        <begin position="1"/>
        <end position="21"/>
    </location>
</feature>
<name>A0A812IXQ3_9DINO</name>
<organism evidence="2 3">
    <name type="scientific">Symbiodinium necroappetens</name>
    <dbReference type="NCBI Taxonomy" id="1628268"/>
    <lineage>
        <taxon>Eukaryota</taxon>
        <taxon>Sar</taxon>
        <taxon>Alveolata</taxon>
        <taxon>Dinophyceae</taxon>
        <taxon>Suessiales</taxon>
        <taxon>Symbiodiniaceae</taxon>
        <taxon>Symbiodinium</taxon>
    </lineage>
</organism>
<evidence type="ECO:0000313" key="2">
    <source>
        <dbReference type="EMBL" id="CAE7192573.1"/>
    </source>
</evidence>
<reference evidence="2" key="1">
    <citation type="submission" date="2021-02" db="EMBL/GenBank/DDBJ databases">
        <authorList>
            <person name="Dougan E. K."/>
            <person name="Rhodes N."/>
            <person name="Thang M."/>
            <person name="Chan C."/>
        </authorList>
    </citation>
    <scope>NUCLEOTIDE SEQUENCE</scope>
</reference>
<proteinExistence type="predicted"/>
<sequence>MAQLISLRLLLAFLLAACGRGRAPVGFVQHLPAIKTLQGRMGEMAKKARRLQTGLDQECMTKCPGLLFMMTDLMSGMQTNPPAGDNASDATAGFDALASMMGAMFSAMCKHSAAMTCMVTECAAPTNGDSGEIGVESLEQFMPCLCDACPGFVDLFTSLGSTAALLENNTNITEVGPQALTALCPMVSATECLTTNAACSAFVQSNGELGAEAGNISMIKSQCEEAGVLSAL</sequence>